<evidence type="ECO:0000256" key="1">
    <source>
        <dbReference type="ARBA" id="ARBA00022723"/>
    </source>
</evidence>
<evidence type="ECO:0000259" key="6">
    <source>
        <dbReference type="PROSITE" id="PS50089"/>
    </source>
</evidence>
<dbReference type="Gene3D" id="2.60.120.920">
    <property type="match status" value="1"/>
</dbReference>
<feature type="coiled-coil region" evidence="5">
    <location>
        <begin position="287"/>
        <end position="351"/>
    </location>
</feature>
<dbReference type="SUPFAM" id="SSF57845">
    <property type="entry name" value="B-box zinc-binding domain"/>
    <property type="match status" value="1"/>
</dbReference>
<dbReference type="Gene3D" id="3.30.160.60">
    <property type="entry name" value="Classic Zinc Finger"/>
    <property type="match status" value="1"/>
</dbReference>
<dbReference type="PROSITE" id="PS00518">
    <property type="entry name" value="ZF_RING_1"/>
    <property type="match status" value="1"/>
</dbReference>
<proteinExistence type="predicted"/>
<dbReference type="InterPro" id="IPR000315">
    <property type="entry name" value="Znf_B-box"/>
</dbReference>
<dbReference type="InterPro" id="IPR001841">
    <property type="entry name" value="Znf_RING"/>
</dbReference>
<dbReference type="GO" id="GO:0008270">
    <property type="term" value="F:zinc ion binding"/>
    <property type="evidence" value="ECO:0007669"/>
    <property type="project" value="UniProtKB-KW"/>
</dbReference>
<evidence type="ECO:0000256" key="3">
    <source>
        <dbReference type="ARBA" id="ARBA00022833"/>
    </source>
</evidence>
<dbReference type="InterPro" id="IPR043136">
    <property type="entry name" value="B30.2/SPRY_sf"/>
</dbReference>
<dbReference type="InterPro" id="IPR027370">
    <property type="entry name" value="Znf-RING_euk"/>
</dbReference>
<dbReference type="InterPro" id="IPR013083">
    <property type="entry name" value="Znf_RING/FYVE/PHD"/>
</dbReference>
<dbReference type="Pfam" id="PF13445">
    <property type="entry name" value="zf-RING_UBOX"/>
    <property type="match status" value="1"/>
</dbReference>
<dbReference type="Pfam" id="PF25600">
    <property type="entry name" value="TRIM_CC"/>
    <property type="match status" value="1"/>
</dbReference>
<keyword evidence="3" id="KW-0862">Zinc</keyword>
<dbReference type="InterPro" id="IPR006574">
    <property type="entry name" value="PRY"/>
</dbReference>
<organism evidence="8 9">
    <name type="scientific">Merluccius polli</name>
    <name type="common">Benguela hake</name>
    <name type="synonym">Merluccius cadenati</name>
    <dbReference type="NCBI Taxonomy" id="89951"/>
    <lineage>
        <taxon>Eukaryota</taxon>
        <taxon>Metazoa</taxon>
        <taxon>Chordata</taxon>
        <taxon>Craniata</taxon>
        <taxon>Vertebrata</taxon>
        <taxon>Euteleostomi</taxon>
        <taxon>Actinopterygii</taxon>
        <taxon>Neopterygii</taxon>
        <taxon>Teleostei</taxon>
        <taxon>Neoteleostei</taxon>
        <taxon>Acanthomorphata</taxon>
        <taxon>Zeiogadaria</taxon>
        <taxon>Gadariae</taxon>
        <taxon>Gadiformes</taxon>
        <taxon>Gadoidei</taxon>
        <taxon>Merlucciidae</taxon>
        <taxon>Merluccius</taxon>
    </lineage>
</organism>
<gene>
    <name evidence="8" type="primary">TRIM25_3</name>
    <name evidence="8" type="ORF">N1851_001741</name>
</gene>
<comment type="caution">
    <text evidence="8">The sequence shown here is derived from an EMBL/GenBank/DDBJ whole genome shotgun (WGS) entry which is preliminary data.</text>
</comment>
<dbReference type="PROSITE" id="PS50119">
    <property type="entry name" value="ZF_BBOX"/>
    <property type="match status" value="1"/>
</dbReference>
<keyword evidence="9" id="KW-1185">Reference proteome</keyword>
<dbReference type="InterPro" id="IPR017907">
    <property type="entry name" value="Znf_RING_CS"/>
</dbReference>
<accession>A0AA47NCM3</accession>
<dbReference type="PANTHER" id="PTHR25465">
    <property type="entry name" value="B-BOX DOMAIN CONTAINING"/>
    <property type="match status" value="1"/>
</dbReference>
<protein>
    <submittedName>
        <fullName evidence="8">E3 ubiquitin/ISG15 ligase TRIM25</fullName>
    </submittedName>
</protein>
<dbReference type="InterPro" id="IPR003879">
    <property type="entry name" value="Butyrophylin_SPRY"/>
</dbReference>
<evidence type="ECO:0000259" key="7">
    <source>
        <dbReference type="PROSITE" id="PS50119"/>
    </source>
</evidence>
<dbReference type="SUPFAM" id="SSF49899">
    <property type="entry name" value="Concanavalin A-like lectins/glucanases"/>
    <property type="match status" value="1"/>
</dbReference>
<dbReference type="CDD" id="cd19769">
    <property type="entry name" value="Bbox2_TRIM16-like"/>
    <property type="match status" value="1"/>
</dbReference>
<evidence type="ECO:0000256" key="5">
    <source>
        <dbReference type="SAM" id="Coils"/>
    </source>
</evidence>
<feature type="domain" description="B box-type" evidence="7">
    <location>
        <begin position="204"/>
        <end position="244"/>
    </location>
</feature>
<dbReference type="PRINTS" id="PR01407">
    <property type="entry name" value="BUTYPHLNCDUF"/>
</dbReference>
<keyword evidence="8" id="KW-0436">Ligase</keyword>
<feature type="domain" description="RING-type" evidence="6">
    <location>
        <begin position="49"/>
        <end position="89"/>
    </location>
</feature>
<evidence type="ECO:0000256" key="4">
    <source>
        <dbReference type="PROSITE-ProRule" id="PRU00024"/>
    </source>
</evidence>
<keyword evidence="1" id="KW-0479">Metal-binding</keyword>
<dbReference type="Pfam" id="PF00643">
    <property type="entry name" value="zf-B_box"/>
    <property type="match status" value="1"/>
</dbReference>
<dbReference type="AlphaFoldDB" id="A0AA47NCM3"/>
<dbReference type="InterPro" id="IPR051051">
    <property type="entry name" value="E3_ubiq-ligase_TRIM/RNF"/>
</dbReference>
<dbReference type="Gene3D" id="4.10.830.40">
    <property type="match status" value="1"/>
</dbReference>
<keyword evidence="2 4" id="KW-0863">Zinc-finger</keyword>
<dbReference type="InterPro" id="IPR058030">
    <property type="entry name" value="TRIM8/14/16/25/29/45/65_CC"/>
</dbReference>
<dbReference type="InterPro" id="IPR013320">
    <property type="entry name" value="ConA-like_dom_sf"/>
</dbReference>
<evidence type="ECO:0000256" key="2">
    <source>
        <dbReference type="ARBA" id="ARBA00022771"/>
    </source>
</evidence>
<dbReference type="Gene3D" id="3.30.40.10">
    <property type="entry name" value="Zinc/RING finger domain, C3HC4 (zinc finger)"/>
    <property type="match status" value="1"/>
</dbReference>
<keyword evidence="5" id="KW-0175">Coiled coil</keyword>
<evidence type="ECO:0000313" key="8">
    <source>
        <dbReference type="EMBL" id="KAK0155760.1"/>
    </source>
</evidence>
<dbReference type="SMART" id="SM00184">
    <property type="entry name" value="RING"/>
    <property type="match status" value="1"/>
</dbReference>
<sequence>MNVAVQPQGMLLCLVYVHQPVFQFKAAAQMAEGPIESDPGIFSEQELTCSICLDLFNNPVSTPCGHNFCQACIGGYWAASPMCSCPLCKRQFTERPLLNINKVFALITDNYKQAHYGAPPKMGLLSEAAGGYEPQAAKVFAATNPFAPSDPGMVVYCDICAGLRREAVSSCLTCTAAYCIEHVEPHRTSAFYASHRLLDPQEALRGRICTTHKNLLEVFCKTCQSCVCAVCALGDHRTHHTVSVQTERLLKQKVLSRSELEIVNRIERKNVRLMGLKQRLQTITKYADGEQAEVEQLLSELSESMENIQAHLLGGMQAKRVTVVKKGEGLVSHLEAELSQLRERRALLETQATSQDHIAFLQQFDQTIAPLAENEQEEVDVESELSLHYNLGDMKSALVDVREKMDEVTVGKIRSRGSISSGERDMSDGIRGSSVSLRSSQWSLKDVKKVKAGAEDVTLNPVTAYPFLVLSEDRKQVKRGEKLQFYRNSQHRFDVWSCPSCQGGL</sequence>
<dbReference type="GO" id="GO:0016874">
    <property type="term" value="F:ligase activity"/>
    <property type="evidence" value="ECO:0007669"/>
    <property type="project" value="UniProtKB-KW"/>
</dbReference>
<dbReference type="SMART" id="SM00589">
    <property type="entry name" value="PRY"/>
    <property type="match status" value="1"/>
</dbReference>
<dbReference type="SMART" id="SM00336">
    <property type="entry name" value="BBOX"/>
    <property type="match status" value="1"/>
</dbReference>
<dbReference type="Pfam" id="PF13765">
    <property type="entry name" value="PRY"/>
    <property type="match status" value="1"/>
</dbReference>
<dbReference type="EMBL" id="JAOPHQ010000107">
    <property type="protein sequence ID" value="KAK0155760.1"/>
    <property type="molecule type" value="Genomic_DNA"/>
</dbReference>
<name>A0AA47NCM3_MERPO</name>
<dbReference type="SUPFAM" id="SSF57850">
    <property type="entry name" value="RING/U-box"/>
    <property type="match status" value="1"/>
</dbReference>
<evidence type="ECO:0000313" key="9">
    <source>
        <dbReference type="Proteomes" id="UP001174136"/>
    </source>
</evidence>
<dbReference type="Proteomes" id="UP001174136">
    <property type="component" value="Unassembled WGS sequence"/>
</dbReference>
<dbReference type="PROSITE" id="PS50089">
    <property type="entry name" value="ZF_RING_2"/>
    <property type="match status" value="1"/>
</dbReference>
<dbReference type="PANTHER" id="PTHR25465:SF32">
    <property type="entry name" value="BLOODTHIRSTY-RELATED GENE FAMILY, MEMBER 16 ISOFORM X1-RELATED"/>
    <property type="match status" value="1"/>
</dbReference>
<reference evidence="8" key="1">
    <citation type="journal article" date="2023" name="Front. Mar. Sci.">
        <title>A new Merluccius polli reference genome to investigate the effects of global change in West African waters.</title>
        <authorList>
            <person name="Mateo J.L."/>
            <person name="Blanco-Fernandez C."/>
            <person name="Garcia-Vazquez E."/>
            <person name="Machado-Schiaffino G."/>
        </authorList>
    </citation>
    <scope>NUCLEOTIDE SEQUENCE</scope>
    <source>
        <strain evidence="8">C29</strain>
        <tissue evidence="8">Fin</tissue>
    </source>
</reference>